<sequence length="130" mass="14406">MTASLSLGEKAGHQMRKMRIKTLVTATDAATKSIGERNAHRGRATGVPATTEKEDNLFAHSCFPDFFAKFSSLRVLQLSRNRFEGWFSSVVLQRTNLVTIDLNFNEEISGILPNFSGDSSLEGTQRRGRA</sequence>
<reference evidence="1 2" key="1">
    <citation type="journal article" date="2019" name="Sci. Rep.">
        <title>A high-quality genome of Eragrostis curvula grass provides insights into Poaceae evolution and supports new strategies to enhance forage quality.</title>
        <authorList>
            <person name="Carballo J."/>
            <person name="Santos B.A.C.M."/>
            <person name="Zappacosta D."/>
            <person name="Garbus I."/>
            <person name="Selva J.P."/>
            <person name="Gallo C.A."/>
            <person name="Diaz A."/>
            <person name="Albertini E."/>
            <person name="Caccamo M."/>
            <person name="Echenique V."/>
        </authorList>
    </citation>
    <scope>NUCLEOTIDE SEQUENCE [LARGE SCALE GENOMIC DNA]</scope>
    <source>
        <strain evidence="2">cv. Victoria</strain>
        <tissue evidence="1">Leaf</tissue>
    </source>
</reference>
<dbReference type="AlphaFoldDB" id="A0A5J9UDE0"/>
<dbReference type="OrthoDB" id="1883493at2759"/>
<keyword evidence="2" id="KW-1185">Reference proteome</keyword>
<protein>
    <submittedName>
        <fullName evidence="1">Uncharacterized protein</fullName>
    </submittedName>
</protein>
<evidence type="ECO:0000313" key="1">
    <source>
        <dbReference type="EMBL" id="TVU21692.1"/>
    </source>
</evidence>
<comment type="caution">
    <text evidence="1">The sequence shown here is derived from an EMBL/GenBank/DDBJ whole genome shotgun (WGS) entry which is preliminary data.</text>
</comment>
<dbReference type="Proteomes" id="UP000324897">
    <property type="component" value="Unassembled WGS sequence"/>
</dbReference>
<dbReference type="SUPFAM" id="SSF52058">
    <property type="entry name" value="L domain-like"/>
    <property type="match status" value="1"/>
</dbReference>
<feature type="non-terminal residue" evidence="1">
    <location>
        <position position="1"/>
    </location>
</feature>
<proteinExistence type="predicted"/>
<dbReference type="EMBL" id="RWGY01000026">
    <property type="protein sequence ID" value="TVU21692.1"/>
    <property type="molecule type" value="Genomic_DNA"/>
</dbReference>
<dbReference type="Gene3D" id="3.80.10.10">
    <property type="entry name" value="Ribonuclease Inhibitor"/>
    <property type="match status" value="1"/>
</dbReference>
<organism evidence="1 2">
    <name type="scientific">Eragrostis curvula</name>
    <name type="common">weeping love grass</name>
    <dbReference type="NCBI Taxonomy" id="38414"/>
    <lineage>
        <taxon>Eukaryota</taxon>
        <taxon>Viridiplantae</taxon>
        <taxon>Streptophyta</taxon>
        <taxon>Embryophyta</taxon>
        <taxon>Tracheophyta</taxon>
        <taxon>Spermatophyta</taxon>
        <taxon>Magnoliopsida</taxon>
        <taxon>Liliopsida</taxon>
        <taxon>Poales</taxon>
        <taxon>Poaceae</taxon>
        <taxon>PACMAD clade</taxon>
        <taxon>Chloridoideae</taxon>
        <taxon>Eragrostideae</taxon>
        <taxon>Eragrostidinae</taxon>
        <taxon>Eragrostis</taxon>
    </lineage>
</organism>
<dbReference type="Gramene" id="TVU21692">
    <property type="protein sequence ID" value="TVU21692"/>
    <property type="gene ID" value="EJB05_31344"/>
</dbReference>
<gene>
    <name evidence="1" type="ORF">EJB05_31344</name>
</gene>
<accession>A0A5J9UDE0</accession>
<evidence type="ECO:0000313" key="2">
    <source>
        <dbReference type="Proteomes" id="UP000324897"/>
    </source>
</evidence>
<name>A0A5J9UDE0_9POAL</name>
<dbReference type="InterPro" id="IPR032675">
    <property type="entry name" value="LRR_dom_sf"/>
</dbReference>